<organism evidence="1 2">
    <name type="scientific">Chitinophaga pinensis (strain ATCC 43595 / DSM 2588 / LMG 13176 / NBRC 15968 / NCIMB 11800 / UQM 2034)</name>
    <dbReference type="NCBI Taxonomy" id="485918"/>
    <lineage>
        <taxon>Bacteria</taxon>
        <taxon>Pseudomonadati</taxon>
        <taxon>Bacteroidota</taxon>
        <taxon>Chitinophagia</taxon>
        <taxon>Chitinophagales</taxon>
        <taxon>Chitinophagaceae</taxon>
        <taxon>Chitinophaga</taxon>
    </lineage>
</organism>
<dbReference type="Proteomes" id="UP000002215">
    <property type="component" value="Chromosome"/>
</dbReference>
<reference evidence="1 2" key="2">
    <citation type="journal article" date="2010" name="Stand. Genomic Sci.">
        <title>Complete genome sequence of Chitinophaga pinensis type strain (UQM 2034).</title>
        <authorList>
            <person name="Glavina Del Rio T."/>
            <person name="Abt B."/>
            <person name="Spring S."/>
            <person name="Lapidus A."/>
            <person name="Nolan M."/>
            <person name="Tice H."/>
            <person name="Copeland A."/>
            <person name="Cheng J.F."/>
            <person name="Chen F."/>
            <person name="Bruce D."/>
            <person name="Goodwin L."/>
            <person name="Pitluck S."/>
            <person name="Ivanova N."/>
            <person name="Mavromatis K."/>
            <person name="Mikhailova N."/>
            <person name="Pati A."/>
            <person name="Chen A."/>
            <person name="Palaniappan K."/>
            <person name="Land M."/>
            <person name="Hauser L."/>
            <person name="Chang Y.J."/>
            <person name="Jeffries C.D."/>
            <person name="Chain P."/>
            <person name="Saunders E."/>
            <person name="Detter J.C."/>
            <person name="Brettin T."/>
            <person name="Rohde M."/>
            <person name="Goker M."/>
            <person name="Bristow J."/>
            <person name="Eisen J.A."/>
            <person name="Markowitz V."/>
            <person name="Hugenholtz P."/>
            <person name="Kyrpides N.C."/>
            <person name="Klenk H.P."/>
            <person name="Lucas S."/>
        </authorList>
    </citation>
    <scope>NUCLEOTIDE SEQUENCE [LARGE SCALE GENOMIC DNA]</scope>
    <source>
        <strain evidence="2">ATCC 43595 / DSM 2588 / LMG 13176 / NBRC 15968 / NCIMB 11800 / UQM 2034</strain>
    </source>
</reference>
<dbReference type="OrthoDB" id="680656at2"/>
<evidence type="ECO:0008006" key="3">
    <source>
        <dbReference type="Google" id="ProtNLM"/>
    </source>
</evidence>
<dbReference type="RefSeq" id="WP_012792001.1">
    <property type="nucleotide sequence ID" value="NC_013132.1"/>
</dbReference>
<name>A0A979GT48_CHIPD</name>
<dbReference type="AlphaFoldDB" id="A0A979GT48"/>
<dbReference type="EMBL" id="CP001699">
    <property type="protein sequence ID" value="ACU61833.1"/>
    <property type="molecule type" value="Genomic_DNA"/>
</dbReference>
<protein>
    <recommendedName>
        <fullName evidence="3">YD repeat-containing protein</fullName>
    </recommendedName>
</protein>
<evidence type="ECO:0000313" key="1">
    <source>
        <dbReference type="EMBL" id="ACU61833.1"/>
    </source>
</evidence>
<accession>A0A979GT48</accession>
<gene>
    <name evidence="1" type="ordered locus">Cpin_4387</name>
</gene>
<evidence type="ECO:0000313" key="2">
    <source>
        <dbReference type="Proteomes" id="UP000002215"/>
    </source>
</evidence>
<reference evidence="2" key="1">
    <citation type="submission" date="2009-08" db="EMBL/GenBank/DDBJ databases">
        <title>The complete genome of Chitinophaga pinensis DSM 2588.</title>
        <authorList>
            <consortium name="US DOE Joint Genome Institute (JGI-PGF)"/>
            <person name="Lucas S."/>
            <person name="Copeland A."/>
            <person name="Lapidus A."/>
            <person name="Glavina del Rio T."/>
            <person name="Dalin E."/>
            <person name="Tice H."/>
            <person name="Bruce D."/>
            <person name="Goodwin L."/>
            <person name="Pitluck S."/>
            <person name="Kyrpides N."/>
            <person name="Mavromatis K."/>
            <person name="Ivanova N."/>
            <person name="Mikhailova N."/>
            <person name="Sims D."/>
            <person name="Meinche L."/>
            <person name="Brettin T."/>
            <person name="Detter J.C."/>
            <person name="Han C."/>
            <person name="Larimer F."/>
            <person name="Land M."/>
            <person name="Hauser L."/>
            <person name="Markowitz V."/>
            <person name="Cheng J.-F."/>
            <person name="Hugenholtz P."/>
            <person name="Woyke T."/>
            <person name="Wu D."/>
            <person name="Spring S."/>
            <person name="Klenk H.-P."/>
            <person name="Eisen J.A."/>
        </authorList>
    </citation>
    <scope>NUCLEOTIDE SEQUENCE [LARGE SCALE GENOMIC DNA]</scope>
    <source>
        <strain evidence="2">ATCC 43595 / DSM 2588 / LMG 13176 / NBRC 15968 / NCIMB 11800 / UQM 2034</strain>
    </source>
</reference>
<sequence>MSLYQSLPGTGRLPGFITLLSLLLLTAFATQARQQQHTLPRLIPRSHDAVAVSKANRIPAGESAGIADVNITLADLQIGSFALPITLRYHSNGLKVNEVPSSLGDGWSLHYGGMISFRQHGLNDFKTAGLFDGGISSASMTMLKSFLRGHMTTGQQHTWLDNLINSNADAEFDQYQYSYPGKSGAYYYDTLMNVVTVPKNDIRVFRGNNEIRVLDNQNNNYYFGTLEQSTVTDASVYGYTPAFDDVATYYLSRIVTSQNRTILFRYRKYSYSVQQQKSAVAFSAVAGTCSADNGQALYTRTVQINCLLPDSVIYDQGYVKFAISTIPREDIKALQDTAAIPSITGLSIFAGNNKKIKSYSFLQGYFDTNKRLKLSGVQEWNGDATDKLWQFHYYREQDAFPAMSSNDQDHWGYYNAAGNAGMIPDIDYASLIPGWNAPAANYGNRSANIAARYGMLQTIIHPTGGSTAFEYEPNQVRVEDYNTLTTLSPFLTVPGGTPVPYAVGGVRIKTIITNDSIGTPSSYRTYQYADSLNQVAFLDIPYYIAKMEYNRDSAGACLACGQSATVFDESVWPLDAIPVIYSHITVSDSSVAGRQGKTESVYLLPENHTVSNTAPYVTPLNTSWQIGTLVNRKLYALKDNVDELVKEYRYTYKALEESYQTTGVKTNYAQYCTLNTPDNNNYNTSLSTFFSDRFYLQQSKEIDYLSGQTLTKQIDYAVSGIRHNLPAVVSYPDSKGDTIKERIIYSWDYDTTTTTGGDALAIRNLGRLNVLVPIERIQIRTIDGVDYVVGATLTNYRTDRPFPDRIYELNVPAPIPLSAYTTSRISGNFVRDSRYELVTTFSMYDSNNNVTETTGIDGVPVSYLYGYKQLYKIAEITTSSRPYVAYTSFETDERGGWAYSGTPVVDATSPVGERCYDLSTGTFGVGNIVLPTAVLTYWSKSPTPFVFPRQIPFQPATSGRTVNGWTFHMHWLSGQFPQDIVFPSSGFIDDVRVFPLRSQIKSYSYQPHTGMTSECDDRGNITYYSYDETGRLKMVQNGDRAILKLIDYQYMKPITE</sequence>
<dbReference type="KEGG" id="cpi:Cpin_4387"/>
<proteinExistence type="predicted"/>